<name>A0A922IFF4_DERFA</name>
<dbReference type="AlphaFoldDB" id="A0A922IFF4"/>
<dbReference type="Proteomes" id="UP000828236">
    <property type="component" value="Unassembled WGS sequence"/>
</dbReference>
<keyword evidence="7" id="KW-0968">Cytoplasmic vesicle</keyword>
<accession>A0A922IFF4</accession>
<keyword evidence="5" id="KW-0472">Membrane</keyword>
<evidence type="ECO:0000256" key="9">
    <source>
        <dbReference type="PIRSR" id="PIRSR604241-50"/>
    </source>
</evidence>
<dbReference type="EMBL" id="ASGP02000001">
    <property type="protein sequence ID" value="KAH9529832.1"/>
    <property type="molecule type" value="Genomic_DNA"/>
</dbReference>
<keyword evidence="4 10" id="KW-0072">Autophagy</keyword>
<sequence length="133" mass="15925">MPFNITFLRKNCTENEKTYKQRKSFAMRREEVLGIRTKFPNKIPIIVERSPKERSLPRLDKTKFLVPQELSMGKFMTIIRNRMNLNTRYSMHFMINNKTVAVGMTRTMNEIYKEHKDKDGFLYITYSSQEIFG</sequence>
<dbReference type="InterPro" id="IPR004241">
    <property type="entry name" value="Atg8-like"/>
</dbReference>
<evidence type="ECO:0000256" key="2">
    <source>
        <dbReference type="ARBA" id="ARBA00007293"/>
    </source>
</evidence>
<keyword evidence="13" id="KW-1185">Reference proteome</keyword>
<dbReference type="SUPFAM" id="SSF54236">
    <property type="entry name" value="Ubiquitin-like"/>
    <property type="match status" value="1"/>
</dbReference>
<dbReference type="FunFam" id="3.10.20.90:FF:000149">
    <property type="entry name" value="microtubule-associated proteins 1A/1B light chain 3C"/>
    <property type="match status" value="1"/>
</dbReference>
<dbReference type="GO" id="GO:0031410">
    <property type="term" value="C:cytoplasmic vesicle"/>
    <property type="evidence" value="ECO:0007669"/>
    <property type="project" value="UniProtKB-KW"/>
</dbReference>
<dbReference type="Gene3D" id="3.10.20.90">
    <property type="entry name" value="Phosphatidylinositol 3-kinase Catalytic Subunit, Chain A, domain 1"/>
    <property type="match status" value="1"/>
</dbReference>
<comment type="similarity">
    <text evidence="2 10">Belongs to the ATG8 family.</text>
</comment>
<protein>
    <submittedName>
        <fullName evidence="12">Microtubule-associated proteins 1A/1B light chain 3C</fullName>
    </submittedName>
    <submittedName>
        <fullName evidence="11">Microtubule-associated proteins 1a/1b light chain-like protein</fullName>
    </submittedName>
</protein>
<dbReference type="PANTHER" id="PTHR10969">
    <property type="entry name" value="MICROTUBULE-ASSOCIATED PROTEINS 1A/1B LIGHT CHAIN 3-RELATED"/>
    <property type="match status" value="1"/>
</dbReference>
<evidence type="ECO:0000256" key="7">
    <source>
        <dbReference type="ARBA" id="ARBA00023329"/>
    </source>
</evidence>
<evidence type="ECO:0000256" key="3">
    <source>
        <dbReference type="ARBA" id="ARBA00022490"/>
    </source>
</evidence>
<dbReference type="GO" id="GO:0012505">
    <property type="term" value="C:endomembrane system"/>
    <property type="evidence" value="ECO:0007669"/>
    <property type="project" value="UniProtKB-SubCell"/>
</dbReference>
<dbReference type="GO" id="GO:0005776">
    <property type="term" value="C:autophagosome"/>
    <property type="evidence" value="ECO:0007669"/>
    <property type="project" value="UniProtKB-SubCell"/>
</dbReference>
<evidence type="ECO:0000256" key="5">
    <source>
        <dbReference type="ARBA" id="ARBA00023136"/>
    </source>
</evidence>
<evidence type="ECO:0000313" key="12">
    <source>
        <dbReference type="EMBL" id="KAH9529832.1"/>
    </source>
</evidence>
<evidence type="ECO:0000256" key="8">
    <source>
        <dbReference type="ARBA" id="ARBA00037868"/>
    </source>
</evidence>
<dbReference type="GO" id="GO:0016236">
    <property type="term" value="P:macroautophagy"/>
    <property type="evidence" value="ECO:0007669"/>
    <property type="project" value="UniProtKB-ARBA"/>
</dbReference>
<keyword evidence="6 9" id="KW-0449">Lipoprotein</keyword>
<dbReference type="Proteomes" id="UP000790347">
    <property type="component" value="Unassembled WGS sequence"/>
</dbReference>
<comment type="caution">
    <text evidence="12">The sequence shown here is derived from an EMBL/GenBank/DDBJ whole genome shotgun (WGS) entry which is preliminary data.</text>
</comment>
<dbReference type="InterPro" id="IPR029071">
    <property type="entry name" value="Ubiquitin-like_domsf"/>
</dbReference>
<organism evidence="12 13">
    <name type="scientific">Dermatophagoides farinae</name>
    <name type="common">American house dust mite</name>
    <dbReference type="NCBI Taxonomy" id="6954"/>
    <lineage>
        <taxon>Eukaryota</taxon>
        <taxon>Metazoa</taxon>
        <taxon>Ecdysozoa</taxon>
        <taxon>Arthropoda</taxon>
        <taxon>Chelicerata</taxon>
        <taxon>Arachnida</taxon>
        <taxon>Acari</taxon>
        <taxon>Acariformes</taxon>
        <taxon>Sarcoptiformes</taxon>
        <taxon>Astigmata</taxon>
        <taxon>Psoroptidia</taxon>
        <taxon>Analgoidea</taxon>
        <taxon>Pyroglyphidae</taxon>
        <taxon>Dermatophagoidinae</taxon>
        <taxon>Dermatophagoides</taxon>
    </lineage>
</organism>
<evidence type="ECO:0000256" key="1">
    <source>
        <dbReference type="ARBA" id="ARBA00004419"/>
    </source>
</evidence>
<reference evidence="11" key="3">
    <citation type="journal article" date="2021" name="World Allergy Organ. J.">
        <title>Chromosome-level assembly of Dermatophagoides farinae genome and transcriptome reveals two novel allergens Der f 37 and Der f 39.</title>
        <authorList>
            <person name="Chen J."/>
            <person name="Cai Z."/>
            <person name="Fan D."/>
            <person name="Hu J."/>
            <person name="Hou Y."/>
            <person name="He Y."/>
            <person name="Zhang Z."/>
            <person name="Zhao Z."/>
            <person name="Gao P."/>
            <person name="Hu W."/>
            <person name="Sun J."/>
            <person name="Li J."/>
            <person name="Ji K."/>
        </authorList>
    </citation>
    <scope>NUCLEOTIDE SEQUENCE</scope>
    <source>
        <strain evidence="11">JKM2019</strain>
    </source>
</reference>
<evidence type="ECO:0000256" key="6">
    <source>
        <dbReference type="ARBA" id="ARBA00023288"/>
    </source>
</evidence>
<evidence type="ECO:0000256" key="10">
    <source>
        <dbReference type="RuleBase" id="RU004384"/>
    </source>
</evidence>
<evidence type="ECO:0000313" key="13">
    <source>
        <dbReference type="Proteomes" id="UP000790347"/>
    </source>
</evidence>
<feature type="lipid moiety-binding region" description="Phosphatidylserine amidated glycine; alternate" evidence="9">
    <location>
        <position position="133"/>
    </location>
</feature>
<proteinExistence type="inferred from homology"/>
<evidence type="ECO:0000256" key="4">
    <source>
        <dbReference type="ARBA" id="ARBA00023006"/>
    </source>
</evidence>
<dbReference type="Pfam" id="PF02991">
    <property type="entry name" value="ATG8"/>
    <property type="match status" value="1"/>
</dbReference>
<reference evidence="12" key="1">
    <citation type="submission" date="2013-05" db="EMBL/GenBank/DDBJ databases">
        <authorList>
            <person name="Yim A.K.Y."/>
            <person name="Chan T.F."/>
            <person name="Ji K.M."/>
            <person name="Liu X.Y."/>
            <person name="Zhou J.W."/>
            <person name="Li R.Q."/>
            <person name="Yang K.Y."/>
            <person name="Li J."/>
            <person name="Li M."/>
            <person name="Law P.T.W."/>
            <person name="Wu Y.L."/>
            <person name="Cai Z.L."/>
            <person name="Qin H."/>
            <person name="Bao Y."/>
            <person name="Leung R.K.K."/>
            <person name="Ng P.K.S."/>
            <person name="Zou J."/>
            <person name="Zhong X.J."/>
            <person name="Ran P.X."/>
            <person name="Zhong N.S."/>
            <person name="Liu Z.G."/>
            <person name="Tsui S.K.W."/>
        </authorList>
    </citation>
    <scope>NUCLEOTIDE SEQUENCE</scope>
    <source>
        <strain evidence="12">Derf</strain>
        <tissue evidence="12">Whole organism</tissue>
    </source>
</reference>
<dbReference type="GO" id="GO:0006950">
    <property type="term" value="P:response to stress"/>
    <property type="evidence" value="ECO:0007669"/>
    <property type="project" value="UniProtKB-ARBA"/>
</dbReference>
<gene>
    <name evidence="12" type="primary">MAP1LC3C</name>
    <name evidence="12" type="ORF">DERF_003694</name>
    <name evidence="11" type="ORF">HUG17_5585</name>
</gene>
<comment type="subcellular location">
    <subcellularLocation>
        <location evidence="1">Cytoplasmic vesicle</location>
        <location evidence="1">Autophagosome</location>
    </subcellularLocation>
    <subcellularLocation>
        <location evidence="8">Endomembrane system</location>
        <topology evidence="8">Lipid-anchor</topology>
    </subcellularLocation>
</comment>
<dbReference type="EMBL" id="SDOV01000004">
    <property type="protein sequence ID" value="KAH7642540.1"/>
    <property type="molecule type" value="Genomic_DNA"/>
</dbReference>
<dbReference type="OrthoDB" id="6738456at2759"/>
<reference evidence="12" key="4">
    <citation type="journal article" date="2022" name="Res Sq">
        <title>Comparative Genomics Reveals Insights into the Divergent Evolution of Astigmatic Mites and Household Pest Adaptations.</title>
        <authorList>
            <person name="Xiong Q."/>
            <person name="Wan A.T.-Y."/>
            <person name="Liu X.-Y."/>
            <person name="Fung C.S.-H."/>
            <person name="Xiao X."/>
            <person name="Malainual N."/>
            <person name="Hou J."/>
            <person name="Wang L."/>
            <person name="Wang M."/>
            <person name="Yang K."/>
            <person name="Cui Y."/>
            <person name="Leung E."/>
            <person name="Nong W."/>
            <person name="Shin S.-K."/>
            <person name="Au S."/>
            <person name="Jeong K.Y."/>
            <person name="Chew F.T."/>
            <person name="Hui J."/>
            <person name="Leung T.F."/>
            <person name="Tungtrongchitr A."/>
            <person name="Zhong N."/>
            <person name="Liu Z."/>
            <person name="Tsui S."/>
        </authorList>
    </citation>
    <scope>NUCLEOTIDE SEQUENCE</scope>
    <source>
        <strain evidence="12">Derf</strain>
        <tissue evidence="12">Whole organism</tissue>
    </source>
</reference>
<evidence type="ECO:0000313" key="11">
    <source>
        <dbReference type="EMBL" id="KAH7642540.1"/>
    </source>
</evidence>
<keyword evidence="3" id="KW-0963">Cytoplasm</keyword>
<reference evidence="11" key="2">
    <citation type="submission" date="2020-06" db="EMBL/GenBank/DDBJ databases">
        <authorList>
            <person name="Ji K."/>
            <person name="Li J."/>
        </authorList>
    </citation>
    <scope>NUCLEOTIDE SEQUENCE</scope>
    <source>
        <strain evidence="11">JKM2019</strain>
        <tissue evidence="11">Whole body</tissue>
    </source>
</reference>